<evidence type="ECO:0000259" key="1">
    <source>
        <dbReference type="Pfam" id="PF14244"/>
    </source>
</evidence>
<dbReference type="PANTHER" id="PTHR37610:SF40">
    <property type="entry name" value="OS01G0909600 PROTEIN"/>
    <property type="match status" value="1"/>
</dbReference>
<evidence type="ECO:0000313" key="3">
    <source>
        <dbReference type="Proteomes" id="UP000596661"/>
    </source>
</evidence>
<reference evidence="2" key="2">
    <citation type="submission" date="2021-03" db="UniProtKB">
        <authorList>
            <consortium name="EnsemblPlants"/>
        </authorList>
    </citation>
    <scope>IDENTIFICATION</scope>
</reference>
<evidence type="ECO:0000313" key="2">
    <source>
        <dbReference type="EnsemblPlants" id="cds.evm.model.05.1557"/>
    </source>
</evidence>
<dbReference type="InterPro" id="IPR029472">
    <property type="entry name" value="Copia-like_N"/>
</dbReference>
<accession>A0A803PLS7</accession>
<reference evidence="2" key="1">
    <citation type="submission" date="2018-11" db="EMBL/GenBank/DDBJ databases">
        <authorList>
            <person name="Grassa J C."/>
        </authorList>
    </citation>
    <scope>NUCLEOTIDE SEQUENCE [LARGE SCALE GENOMIC DNA]</scope>
</reference>
<keyword evidence="3" id="KW-1185">Reference proteome</keyword>
<dbReference type="EnsemblPlants" id="evm.model.05.1557">
    <property type="protein sequence ID" value="cds.evm.model.05.1557"/>
    <property type="gene ID" value="evm.TU.05.1557"/>
</dbReference>
<feature type="domain" description="Retrotransposon Copia-like N-terminal" evidence="1">
    <location>
        <begin position="57"/>
        <end position="94"/>
    </location>
</feature>
<dbReference type="Gramene" id="evm.model.05.1557">
    <property type="protein sequence ID" value="cds.evm.model.05.1557"/>
    <property type="gene ID" value="evm.TU.05.1557"/>
</dbReference>
<protein>
    <recommendedName>
        <fullName evidence="1">Retrotransposon Copia-like N-terminal domain-containing protein</fullName>
    </recommendedName>
</protein>
<sequence>MNQLTGIVEEDNLKPVHSSPDPPVSDNSQLVVPAQCASILDHLAHEDVSIPFFLSTADHPRLILLSTVLNGANYQSWKRGITIALTAKNKFAFMYGYRDKKKFDKGKSVANNATASTSSNNATTNSHVDLSTQCQQLISLLSQ</sequence>
<dbReference type="EMBL" id="UZAU01000542">
    <property type="status" value="NOT_ANNOTATED_CDS"/>
    <property type="molecule type" value="Genomic_DNA"/>
</dbReference>
<dbReference type="Proteomes" id="UP000596661">
    <property type="component" value="Chromosome 5"/>
</dbReference>
<dbReference type="PANTHER" id="PTHR37610">
    <property type="entry name" value="CCHC-TYPE DOMAIN-CONTAINING PROTEIN"/>
    <property type="match status" value="1"/>
</dbReference>
<dbReference type="AlphaFoldDB" id="A0A803PLS7"/>
<proteinExistence type="predicted"/>
<organism evidence="2 3">
    <name type="scientific">Cannabis sativa</name>
    <name type="common">Hemp</name>
    <name type="synonym">Marijuana</name>
    <dbReference type="NCBI Taxonomy" id="3483"/>
    <lineage>
        <taxon>Eukaryota</taxon>
        <taxon>Viridiplantae</taxon>
        <taxon>Streptophyta</taxon>
        <taxon>Embryophyta</taxon>
        <taxon>Tracheophyta</taxon>
        <taxon>Spermatophyta</taxon>
        <taxon>Magnoliopsida</taxon>
        <taxon>eudicotyledons</taxon>
        <taxon>Gunneridae</taxon>
        <taxon>Pentapetalae</taxon>
        <taxon>rosids</taxon>
        <taxon>fabids</taxon>
        <taxon>Rosales</taxon>
        <taxon>Cannabaceae</taxon>
        <taxon>Cannabis</taxon>
    </lineage>
</organism>
<dbReference type="Pfam" id="PF14244">
    <property type="entry name" value="Retrotran_gag_3"/>
    <property type="match status" value="1"/>
</dbReference>
<name>A0A803PLS7_CANSA</name>